<dbReference type="Gene3D" id="1.10.510.10">
    <property type="entry name" value="Transferase(Phosphotransferase) domain 1"/>
    <property type="match status" value="1"/>
</dbReference>
<evidence type="ECO:0000259" key="2">
    <source>
        <dbReference type="PROSITE" id="PS50011"/>
    </source>
</evidence>
<comment type="similarity">
    <text evidence="1">Belongs to the sel-1 family.</text>
</comment>
<dbReference type="InterPro" id="IPR000719">
    <property type="entry name" value="Prot_kinase_dom"/>
</dbReference>
<comment type="caution">
    <text evidence="3">The sequence shown here is derived from an EMBL/GenBank/DDBJ whole genome shotgun (WGS) entry which is preliminary data.</text>
</comment>
<evidence type="ECO:0000256" key="1">
    <source>
        <dbReference type="ARBA" id="ARBA00038101"/>
    </source>
</evidence>
<protein>
    <recommendedName>
        <fullName evidence="2">Protein kinase domain-containing protein</fullName>
    </recommendedName>
</protein>
<proteinExistence type="inferred from homology"/>
<evidence type="ECO:0000313" key="3">
    <source>
        <dbReference type="EMBL" id="KAK8876251.1"/>
    </source>
</evidence>
<dbReference type="SUPFAM" id="SSF81901">
    <property type="entry name" value="HCP-like"/>
    <property type="match status" value="2"/>
</dbReference>
<dbReference type="Proteomes" id="UP001470230">
    <property type="component" value="Unassembled WGS sequence"/>
</dbReference>
<reference evidence="3 4" key="1">
    <citation type="submission" date="2024-04" db="EMBL/GenBank/DDBJ databases">
        <title>Tritrichomonas musculus Genome.</title>
        <authorList>
            <person name="Alves-Ferreira E."/>
            <person name="Grigg M."/>
            <person name="Lorenzi H."/>
            <person name="Galac M."/>
        </authorList>
    </citation>
    <scope>NUCLEOTIDE SEQUENCE [LARGE SCALE GENOMIC DNA]</scope>
    <source>
        <strain evidence="3 4">EAF2021</strain>
    </source>
</reference>
<dbReference type="Pfam" id="PF00069">
    <property type="entry name" value="Pkinase"/>
    <property type="match status" value="1"/>
</dbReference>
<organism evidence="3 4">
    <name type="scientific">Tritrichomonas musculus</name>
    <dbReference type="NCBI Taxonomy" id="1915356"/>
    <lineage>
        <taxon>Eukaryota</taxon>
        <taxon>Metamonada</taxon>
        <taxon>Parabasalia</taxon>
        <taxon>Tritrichomonadida</taxon>
        <taxon>Tritrichomonadidae</taxon>
        <taxon>Tritrichomonas</taxon>
    </lineage>
</organism>
<dbReference type="PROSITE" id="PS50011">
    <property type="entry name" value="PROTEIN_KINASE_DOM"/>
    <property type="match status" value="1"/>
</dbReference>
<evidence type="ECO:0000313" key="4">
    <source>
        <dbReference type="Proteomes" id="UP001470230"/>
    </source>
</evidence>
<dbReference type="InterPro" id="IPR006597">
    <property type="entry name" value="Sel1-like"/>
</dbReference>
<dbReference type="Gene3D" id="1.25.40.10">
    <property type="entry name" value="Tetratricopeptide repeat domain"/>
    <property type="match status" value="3"/>
</dbReference>
<dbReference type="SMART" id="SM00671">
    <property type="entry name" value="SEL1"/>
    <property type="match status" value="7"/>
</dbReference>
<name>A0ABR2JFP4_9EUKA</name>
<dbReference type="SMART" id="SM00220">
    <property type="entry name" value="S_TKc"/>
    <property type="match status" value="1"/>
</dbReference>
<dbReference type="InterPro" id="IPR011990">
    <property type="entry name" value="TPR-like_helical_dom_sf"/>
</dbReference>
<dbReference type="InterPro" id="IPR011009">
    <property type="entry name" value="Kinase-like_dom_sf"/>
</dbReference>
<dbReference type="SUPFAM" id="SSF56112">
    <property type="entry name" value="Protein kinase-like (PK-like)"/>
    <property type="match status" value="1"/>
</dbReference>
<dbReference type="Pfam" id="PF08238">
    <property type="entry name" value="Sel1"/>
    <property type="match status" value="7"/>
</dbReference>
<dbReference type="CDD" id="cd00180">
    <property type="entry name" value="PKc"/>
    <property type="match status" value="1"/>
</dbReference>
<dbReference type="PANTHER" id="PTHR11102:SF147">
    <property type="entry name" value="SEL1L ADAPTOR SUBUNIT OF ERAD E3 UBIQUITIN LIGASE"/>
    <property type="match status" value="1"/>
</dbReference>
<dbReference type="EMBL" id="JAPFFF010000012">
    <property type="protein sequence ID" value="KAK8876251.1"/>
    <property type="molecule type" value="Genomic_DNA"/>
</dbReference>
<sequence>MIPNANFYIRKKLDFFAKYIDSHQNYGNIYMIERKINEIILYFMYIDKDIFIFDQNNYKNVRENKHLNDQISQFISFIDEPFEIKDFYIDQVSIQKLIFNCLIKKSLYLNQQNIKERINFSKKANTLKEFNYDDFIELLTFTSSVHLYFNKTDHFPYILKSFDSTNEKSLKSFNNEKAFYEKVANQFPYFRRLFGTINHINNIYLVLQYIDGKTLHNLFTNNNKIDDYSKIRMIVLLSVQIYGVHKTNYIMRDLNLNNIIVDSKNNPFIIDFDSALLIDDNMNVQDNDEGSISCTSPERDNGEYTPEGDIYSLGLIIYFFFTEKSYFQSKSIAGILEEKKSEKSFSDFPEKYNYLKDICKSCLSIEPKNRPTINKLVEQLINNSIFNIEDDPSKNIRIIMIKSLLDFYIHPESRSSCDPYLNIRHFKCKDIDKAIPIFKLAAEKDDSDAQFYLGLIYYEETYGLKDVNQSIDYFTKSAKHKNSYACFYLGLIYNEGKYVKSDIEKSIYYFEISAEQDHFNAQFYLGLIYCMLRKINKSIYYLTKSAERNHQGAQCLLGNIYYYENKNYDKSIHYLKLSADQNFALAQYLLGKIYYDDAKVRDVEKAIHYLTLSAEQNFAQANYYLGVIYYDALYICRDINKSLNYLTSAVNLNQLETQSNLGEIYCENSLASHFYLPIHDLKNASIQNHSNALCYLGKIYLNYLNWHELAIQYFELSANNNNYEAQIKLGDWYFAQNDFHTVMYKILKQYKKWKHFFKKISKFFFKNQFFSHHILKLSKSKIYQNAKRLILFINNYDIFILD</sequence>
<feature type="domain" description="Protein kinase" evidence="2">
    <location>
        <begin position="130"/>
        <end position="386"/>
    </location>
</feature>
<accession>A0ABR2JFP4</accession>
<dbReference type="PANTHER" id="PTHR11102">
    <property type="entry name" value="SEL-1-LIKE PROTEIN"/>
    <property type="match status" value="1"/>
</dbReference>
<keyword evidence="4" id="KW-1185">Reference proteome</keyword>
<dbReference type="InterPro" id="IPR050767">
    <property type="entry name" value="Sel1_AlgK"/>
</dbReference>
<gene>
    <name evidence="3" type="ORF">M9Y10_006446</name>
</gene>